<sequence length="875" mass="99096">MTHHSGKIALPVEANDWWDRQRALNIETAQFSPIGATGVYGDFKVSETEAAQQWDSLPVDFELNLSTAKLFTFNFFSLDYLALSYQFHSKCAALLVRKLSAHNITLRNLVDWLKIASPITEDLVQFIPDIPDPFHINELQEQSFNVYIPDLWILTPFDGPVKFDSSTQSSLSAEDKKLWNSNLDINLESAAYDQEFSNLKALVPRIFRYGCYNSQLQFESLNKTCNLHVDSQIRFGVDFTYPCVGTNIFGRHMDTSPFSKLNEDICWQIVKHLDVNALLQIFSVNSNWKALGKRYWKIKCQHDGFACIPGQESQLLAQEGINWQQIAANNGSGGLHEPGGAGAAAVQQVRCSVAVRRRHWRRDCGAVPVQAPQVHHNPTRVVTTSLPSASTPPSPRLTVNIGNRQLLSAFRNNFSCIRGRAIAYSFGLPRIVTSHLQLQTSIRCFSESQKEYARSSEDIKIPLRRVIDTEGAVRGAEGTMREAKEAVQKATLRSMKWMDANPEFTGKELKFLKGEVDSASARLDTLTRKFTRILPRPKSVFHDDDIWQKFVISERLESPDSQFFEALLTNRHIEELPIAEPPKDCITTYTDPSTKVQVICLPHPLPRSVMIGSHVIFIRPFNIAMMKTMIACTTGRIVVVGNEGIGKSYIQLVIFLWWMRKELRPQGVEWDDFFDHINVIARLERDTRSTLLLYEPCVSKDEISNCGLTYGHTNTAVKYMECANEDELLFMAKVLEQGLSTSSPLKNLFDGESKRIRTIGSFQRAVLPTSKNALAIENHEHQNALSNLTAENLLKAWNIFEDGSSGAFSINHHILRISPRIDEDKEFETYTLKPSSIQVTEQLGNLLFNTEIMEIKRQLISYNENPDSASISDFY</sequence>
<evidence type="ECO:0008006" key="4">
    <source>
        <dbReference type="Google" id="ProtNLM"/>
    </source>
</evidence>
<proteinExistence type="predicted"/>
<organism evidence="2 3">
    <name type="scientific">Physocladia obscura</name>
    <dbReference type="NCBI Taxonomy" id="109957"/>
    <lineage>
        <taxon>Eukaryota</taxon>
        <taxon>Fungi</taxon>
        <taxon>Fungi incertae sedis</taxon>
        <taxon>Chytridiomycota</taxon>
        <taxon>Chytridiomycota incertae sedis</taxon>
        <taxon>Chytridiomycetes</taxon>
        <taxon>Chytridiales</taxon>
        <taxon>Chytriomycetaceae</taxon>
        <taxon>Physocladia</taxon>
    </lineage>
</organism>
<dbReference type="EMBL" id="JADGJH010001423">
    <property type="protein sequence ID" value="KAJ3113750.1"/>
    <property type="molecule type" value="Genomic_DNA"/>
</dbReference>
<dbReference type="InterPro" id="IPR036047">
    <property type="entry name" value="F-box-like_dom_sf"/>
</dbReference>
<dbReference type="AlphaFoldDB" id="A0AAD5SY81"/>
<feature type="coiled-coil region" evidence="1">
    <location>
        <begin position="473"/>
        <end position="529"/>
    </location>
</feature>
<evidence type="ECO:0000313" key="2">
    <source>
        <dbReference type="EMBL" id="KAJ3113750.1"/>
    </source>
</evidence>
<protein>
    <recommendedName>
        <fullName evidence="4">F-box domain-containing protein</fullName>
    </recommendedName>
</protein>
<gene>
    <name evidence="2" type="ORF">HK100_001893</name>
</gene>
<dbReference type="SUPFAM" id="SSF81383">
    <property type="entry name" value="F-box domain"/>
    <property type="match status" value="1"/>
</dbReference>
<evidence type="ECO:0000256" key="1">
    <source>
        <dbReference type="SAM" id="Coils"/>
    </source>
</evidence>
<keyword evidence="1" id="KW-0175">Coiled coil</keyword>
<accession>A0AAD5SY81</accession>
<name>A0AAD5SY81_9FUNG</name>
<dbReference type="Proteomes" id="UP001211907">
    <property type="component" value="Unassembled WGS sequence"/>
</dbReference>
<evidence type="ECO:0000313" key="3">
    <source>
        <dbReference type="Proteomes" id="UP001211907"/>
    </source>
</evidence>
<comment type="caution">
    <text evidence="2">The sequence shown here is derived from an EMBL/GenBank/DDBJ whole genome shotgun (WGS) entry which is preliminary data.</text>
</comment>
<reference evidence="2" key="1">
    <citation type="submission" date="2020-05" db="EMBL/GenBank/DDBJ databases">
        <title>Phylogenomic resolution of chytrid fungi.</title>
        <authorList>
            <person name="Stajich J.E."/>
            <person name="Amses K."/>
            <person name="Simmons R."/>
            <person name="Seto K."/>
            <person name="Myers J."/>
            <person name="Bonds A."/>
            <person name="Quandt C.A."/>
            <person name="Barry K."/>
            <person name="Liu P."/>
            <person name="Grigoriev I."/>
            <person name="Longcore J.E."/>
            <person name="James T.Y."/>
        </authorList>
    </citation>
    <scope>NUCLEOTIDE SEQUENCE</scope>
    <source>
        <strain evidence="2">JEL0513</strain>
    </source>
</reference>
<keyword evidence="3" id="KW-1185">Reference proteome</keyword>